<gene>
    <name evidence="2" type="ORF">METZ01_LOCUS82423</name>
</gene>
<evidence type="ECO:0000313" key="2">
    <source>
        <dbReference type="EMBL" id="SVA29569.1"/>
    </source>
</evidence>
<feature type="compositionally biased region" description="Basic and acidic residues" evidence="1">
    <location>
        <begin position="9"/>
        <end position="23"/>
    </location>
</feature>
<feature type="region of interest" description="Disordered" evidence="1">
    <location>
        <begin position="1"/>
        <end position="36"/>
    </location>
</feature>
<reference evidence="2" key="1">
    <citation type="submission" date="2018-05" db="EMBL/GenBank/DDBJ databases">
        <authorList>
            <person name="Lanie J.A."/>
            <person name="Ng W.-L."/>
            <person name="Kazmierczak K.M."/>
            <person name="Andrzejewski T.M."/>
            <person name="Davidsen T.M."/>
            <person name="Wayne K.J."/>
            <person name="Tettelin H."/>
            <person name="Glass J.I."/>
            <person name="Rusch D."/>
            <person name="Podicherti R."/>
            <person name="Tsui H.-C.T."/>
            <person name="Winkler M.E."/>
        </authorList>
    </citation>
    <scope>NUCLEOTIDE SEQUENCE</scope>
</reference>
<name>A0A381UN43_9ZZZZ</name>
<dbReference type="EMBL" id="UINC01006776">
    <property type="protein sequence ID" value="SVA29569.1"/>
    <property type="molecule type" value="Genomic_DNA"/>
</dbReference>
<proteinExistence type="predicted"/>
<accession>A0A381UN43</accession>
<protein>
    <submittedName>
        <fullName evidence="2">Uncharacterized protein</fullName>
    </submittedName>
</protein>
<sequence length="93" mass="9987">MQNLVGLHGRAEDCDFRGPEHHPPNQARHGGGPARAGPVVDFRRLNRFEHGSGAAGVGVEFPSEVLADLRLNGEQFVVDGKQVGRSVHLASLQ</sequence>
<evidence type="ECO:0000256" key="1">
    <source>
        <dbReference type="SAM" id="MobiDB-lite"/>
    </source>
</evidence>
<organism evidence="2">
    <name type="scientific">marine metagenome</name>
    <dbReference type="NCBI Taxonomy" id="408172"/>
    <lineage>
        <taxon>unclassified sequences</taxon>
        <taxon>metagenomes</taxon>
        <taxon>ecological metagenomes</taxon>
    </lineage>
</organism>
<dbReference type="AlphaFoldDB" id="A0A381UN43"/>